<feature type="domain" description="4-oxalocrotonate tautomerase-like" evidence="3">
    <location>
        <begin position="2"/>
        <end position="58"/>
    </location>
</feature>
<proteinExistence type="inferred from homology"/>
<protein>
    <submittedName>
        <fullName evidence="4">4-oxalocrotonate tautomerase family enzyme</fullName>
    </submittedName>
</protein>
<reference evidence="4 5" key="1">
    <citation type="submission" date="2019-06" db="EMBL/GenBank/DDBJ databases">
        <title>Sequencing the genomes of 1000 actinobacteria strains.</title>
        <authorList>
            <person name="Klenk H.-P."/>
        </authorList>
    </citation>
    <scope>NUCLEOTIDE SEQUENCE [LARGE SCALE GENOMIC DNA]</scope>
    <source>
        <strain evidence="4 5">DSM 45301</strain>
    </source>
</reference>
<dbReference type="GO" id="GO:0016853">
    <property type="term" value="F:isomerase activity"/>
    <property type="evidence" value="ECO:0007669"/>
    <property type="project" value="UniProtKB-KW"/>
</dbReference>
<dbReference type="AlphaFoldDB" id="A0A543DQC2"/>
<dbReference type="RefSeq" id="WP_142055761.1">
    <property type="nucleotide sequence ID" value="NZ_VFPA01000002.1"/>
</dbReference>
<keyword evidence="5" id="KW-1185">Reference proteome</keyword>
<evidence type="ECO:0000259" key="3">
    <source>
        <dbReference type="Pfam" id="PF01361"/>
    </source>
</evidence>
<evidence type="ECO:0000256" key="1">
    <source>
        <dbReference type="ARBA" id="ARBA00006723"/>
    </source>
</evidence>
<dbReference type="SUPFAM" id="SSF55331">
    <property type="entry name" value="Tautomerase/MIF"/>
    <property type="match status" value="1"/>
</dbReference>
<dbReference type="Gene3D" id="3.30.429.10">
    <property type="entry name" value="Macrophage Migration Inhibitory Factor"/>
    <property type="match status" value="1"/>
</dbReference>
<gene>
    <name evidence="4" type="ORF">FB558_4107</name>
</gene>
<dbReference type="InterPro" id="IPR014347">
    <property type="entry name" value="Tautomerase/MIF_sf"/>
</dbReference>
<comment type="similarity">
    <text evidence="1">Belongs to the 4-oxalocrotonate tautomerase family.</text>
</comment>
<name>A0A543DQC2_9PSEU</name>
<dbReference type="PANTHER" id="PTHR35530:SF1">
    <property type="entry name" value="2-HYDROXYMUCONATE TAUTOMERASE"/>
    <property type="match status" value="1"/>
</dbReference>
<sequence>MPIINIKHASPLTADQADELIASLTDVYASVTQAKPEAIHVLIERVSADRWGVNGRALVHKNA</sequence>
<evidence type="ECO:0000256" key="2">
    <source>
        <dbReference type="ARBA" id="ARBA00023235"/>
    </source>
</evidence>
<keyword evidence="2" id="KW-0413">Isomerase</keyword>
<organism evidence="4 5">
    <name type="scientific">Pseudonocardia kunmingensis</name>
    <dbReference type="NCBI Taxonomy" id="630975"/>
    <lineage>
        <taxon>Bacteria</taxon>
        <taxon>Bacillati</taxon>
        <taxon>Actinomycetota</taxon>
        <taxon>Actinomycetes</taxon>
        <taxon>Pseudonocardiales</taxon>
        <taxon>Pseudonocardiaceae</taxon>
        <taxon>Pseudonocardia</taxon>
    </lineage>
</organism>
<dbReference type="Proteomes" id="UP000315677">
    <property type="component" value="Unassembled WGS sequence"/>
</dbReference>
<comment type="caution">
    <text evidence="4">The sequence shown here is derived from an EMBL/GenBank/DDBJ whole genome shotgun (WGS) entry which is preliminary data.</text>
</comment>
<dbReference type="OrthoDB" id="4965437at2"/>
<evidence type="ECO:0000313" key="4">
    <source>
        <dbReference type="EMBL" id="TQM11542.1"/>
    </source>
</evidence>
<dbReference type="EMBL" id="VFPA01000002">
    <property type="protein sequence ID" value="TQM11542.1"/>
    <property type="molecule type" value="Genomic_DNA"/>
</dbReference>
<accession>A0A543DQC2</accession>
<dbReference type="Pfam" id="PF01361">
    <property type="entry name" value="Tautomerase"/>
    <property type="match status" value="1"/>
</dbReference>
<evidence type="ECO:0000313" key="5">
    <source>
        <dbReference type="Proteomes" id="UP000315677"/>
    </source>
</evidence>
<dbReference type="PANTHER" id="PTHR35530">
    <property type="entry name" value="TAUTOMERASE-RELATED"/>
    <property type="match status" value="1"/>
</dbReference>
<dbReference type="InterPro" id="IPR004370">
    <property type="entry name" value="4-OT-like_dom"/>
</dbReference>